<sequence>MKDKLNIEQRKSMLRDLLEDYTQRVQTNDDVIEALTAQIKKESERRALNEAFVVEVKELLATLIAQTELPNPWQHKTITIDFSDGYPEDKWYK</sequence>
<reference evidence="1" key="1">
    <citation type="submission" date="2022-08" db="EMBL/GenBank/DDBJ databases">
        <authorList>
            <person name="Deng Y."/>
            <person name="Han X.-F."/>
            <person name="Zhang Y.-Q."/>
        </authorList>
    </citation>
    <scope>NUCLEOTIDE SEQUENCE</scope>
    <source>
        <strain evidence="1">CPCC 203386</strain>
    </source>
</reference>
<keyword evidence="2" id="KW-1185">Reference proteome</keyword>
<accession>A0ABT2HBK1</accession>
<evidence type="ECO:0000313" key="1">
    <source>
        <dbReference type="EMBL" id="MCS5737338.1"/>
    </source>
</evidence>
<gene>
    <name evidence="1" type="ORF">N1032_26765</name>
</gene>
<name>A0ABT2HBK1_9MICO</name>
<dbReference type="EMBL" id="JANLCJ010000615">
    <property type="protein sequence ID" value="MCS5737338.1"/>
    <property type="molecule type" value="Genomic_DNA"/>
</dbReference>
<comment type="caution">
    <text evidence="1">The sequence shown here is derived from an EMBL/GenBank/DDBJ whole genome shotgun (WGS) entry which is preliminary data.</text>
</comment>
<dbReference type="RefSeq" id="WP_259543700.1">
    <property type="nucleotide sequence ID" value="NZ_JANLCJ010000615.1"/>
</dbReference>
<protein>
    <submittedName>
        <fullName evidence="1">Uncharacterized protein</fullName>
    </submittedName>
</protein>
<evidence type="ECO:0000313" key="2">
    <source>
        <dbReference type="Proteomes" id="UP001165586"/>
    </source>
</evidence>
<proteinExistence type="predicted"/>
<organism evidence="1 2">
    <name type="scientific">Herbiconiux daphne</name>
    <dbReference type="NCBI Taxonomy" id="2970914"/>
    <lineage>
        <taxon>Bacteria</taxon>
        <taxon>Bacillati</taxon>
        <taxon>Actinomycetota</taxon>
        <taxon>Actinomycetes</taxon>
        <taxon>Micrococcales</taxon>
        <taxon>Microbacteriaceae</taxon>
        <taxon>Herbiconiux</taxon>
    </lineage>
</organism>
<dbReference type="Proteomes" id="UP001165586">
    <property type="component" value="Unassembled WGS sequence"/>
</dbReference>